<dbReference type="AlphaFoldDB" id="A0A366E6Q3"/>
<feature type="domain" description="GtrA/DPMS transmembrane" evidence="7">
    <location>
        <begin position="11"/>
        <end position="140"/>
    </location>
</feature>
<dbReference type="OrthoDB" id="9812049at2"/>
<feature type="transmembrane region" description="Helical" evidence="6">
    <location>
        <begin position="79"/>
        <end position="102"/>
    </location>
</feature>
<keyword evidence="4 6" id="KW-1133">Transmembrane helix</keyword>
<dbReference type="GO" id="GO:0000271">
    <property type="term" value="P:polysaccharide biosynthetic process"/>
    <property type="evidence" value="ECO:0007669"/>
    <property type="project" value="InterPro"/>
</dbReference>
<dbReference type="EMBL" id="QNRI01000006">
    <property type="protein sequence ID" value="RBO98056.1"/>
    <property type="molecule type" value="Genomic_DNA"/>
</dbReference>
<evidence type="ECO:0000256" key="5">
    <source>
        <dbReference type="ARBA" id="ARBA00023136"/>
    </source>
</evidence>
<dbReference type="PANTHER" id="PTHR38459:SF1">
    <property type="entry name" value="PROPHAGE BACTOPRENOL-LINKED GLUCOSE TRANSLOCASE HOMOLOG"/>
    <property type="match status" value="1"/>
</dbReference>
<dbReference type="GO" id="GO:0005886">
    <property type="term" value="C:plasma membrane"/>
    <property type="evidence" value="ECO:0007669"/>
    <property type="project" value="TreeGrafter"/>
</dbReference>
<dbReference type="InterPro" id="IPR007267">
    <property type="entry name" value="GtrA_DPMS_TM"/>
</dbReference>
<dbReference type="RefSeq" id="WP_079710895.1">
    <property type="nucleotide sequence ID" value="NZ_BAABQN010000008.1"/>
</dbReference>
<evidence type="ECO:0000256" key="1">
    <source>
        <dbReference type="ARBA" id="ARBA00004141"/>
    </source>
</evidence>
<keyword evidence="5 6" id="KW-0472">Membrane</keyword>
<dbReference type="Pfam" id="PF04138">
    <property type="entry name" value="GtrA_DPMS_TM"/>
    <property type="match status" value="1"/>
</dbReference>
<evidence type="ECO:0000256" key="4">
    <source>
        <dbReference type="ARBA" id="ARBA00022989"/>
    </source>
</evidence>
<evidence type="ECO:0000256" key="3">
    <source>
        <dbReference type="ARBA" id="ARBA00022692"/>
    </source>
</evidence>
<protein>
    <submittedName>
        <fullName evidence="8">Putative flippase GtrA</fullName>
    </submittedName>
</protein>
<keyword evidence="9" id="KW-1185">Reference proteome</keyword>
<evidence type="ECO:0000256" key="2">
    <source>
        <dbReference type="ARBA" id="ARBA00009399"/>
    </source>
</evidence>
<reference evidence="8 9" key="1">
    <citation type="submission" date="2018-06" db="EMBL/GenBank/DDBJ databases">
        <title>Genomic Encyclopedia of Type Strains, Phase IV (KMG-IV): sequencing the most valuable type-strain genomes for metagenomic binning, comparative biology and taxonomic classification.</title>
        <authorList>
            <person name="Goeker M."/>
        </authorList>
    </citation>
    <scope>NUCLEOTIDE SEQUENCE [LARGE SCALE GENOMIC DNA]</scope>
    <source>
        <strain evidence="8 9">DSM 15140</strain>
    </source>
</reference>
<evidence type="ECO:0000259" key="7">
    <source>
        <dbReference type="Pfam" id="PF04138"/>
    </source>
</evidence>
<dbReference type="STRING" id="200904.GCA_900168775_00898"/>
<feature type="transmembrane region" description="Helical" evidence="6">
    <location>
        <begin position="122"/>
        <end position="140"/>
    </location>
</feature>
<comment type="subcellular location">
    <subcellularLocation>
        <location evidence="1">Membrane</location>
        <topology evidence="1">Multi-pass membrane protein</topology>
    </subcellularLocation>
</comment>
<name>A0A366E6Q3_9BACI</name>
<proteinExistence type="inferred from homology"/>
<dbReference type="Proteomes" id="UP000252254">
    <property type="component" value="Unassembled WGS sequence"/>
</dbReference>
<feature type="transmembrane region" description="Helical" evidence="6">
    <location>
        <begin position="12"/>
        <end position="34"/>
    </location>
</feature>
<keyword evidence="3 6" id="KW-0812">Transmembrane</keyword>
<comment type="caution">
    <text evidence="8">The sequence shown here is derived from an EMBL/GenBank/DDBJ whole genome shotgun (WGS) entry which is preliminary data.</text>
</comment>
<evidence type="ECO:0000313" key="8">
    <source>
        <dbReference type="EMBL" id="RBO98056.1"/>
    </source>
</evidence>
<dbReference type="InterPro" id="IPR051401">
    <property type="entry name" value="GtrA_CellWall_Glycosyl"/>
</dbReference>
<dbReference type="PANTHER" id="PTHR38459">
    <property type="entry name" value="PROPHAGE BACTOPRENOL-LINKED GLUCOSE TRANSLOCASE HOMOLOG"/>
    <property type="match status" value="1"/>
</dbReference>
<sequence length="142" mass="16086">MAKRFKWQVVQFSAIGISNAAVDILSLNLLLIIWPTTDATILLLFNTISYTLAIINSYIWNTKYTFKHHAFFSKRELLLFIGQAIIALGISNLVFLGIFELLEFQSLIDIPIFVIQNISKGAAMFLSSTASFILMKFIVFTK</sequence>
<gene>
    <name evidence="8" type="ORF">DES48_10677</name>
</gene>
<feature type="transmembrane region" description="Helical" evidence="6">
    <location>
        <begin position="40"/>
        <end position="59"/>
    </location>
</feature>
<accession>A0A366E6Q3</accession>
<comment type="similarity">
    <text evidence="2">Belongs to the GtrA family.</text>
</comment>
<organism evidence="8 9">
    <name type="scientific">Paraliobacillus ryukyuensis</name>
    <dbReference type="NCBI Taxonomy" id="200904"/>
    <lineage>
        <taxon>Bacteria</taxon>
        <taxon>Bacillati</taxon>
        <taxon>Bacillota</taxon>
        <taxon>Bacilli</taxon>
        <taxon>Bacillales</taxon>
        <taxon>Bacillaceae</taxon>
        <taxon>Paraliobacillus</taxon>
    </lineage>
</organism>
<evidence type="ECO:0000256" key="6">
    <source>
        <dbReference type="SAM" id="Phobius"/>
    </source>
</evidence>
<evidence type="ECO:0000313" key="9">
    <source>
        <dbReference type="Proteomes" id="UP000252254"/>
    </source>
</evidence>